<dbReference type="Gene3D" id="3.30.43.10">
    <property type="entry name" value="Uridine Diphospho-n-acetylenolpyruvylglucosamine Reductase, domain 2"/>
    <property type="match status" value="1"/>
</dbReference>
<dbReference type="InterPro" id="IPR016171">
    <property type="entry name" value="Vanillyl_alc_oxidase_C-sub2"/>
</dbReference>
<dbReference type="InterPro" id="IPR016167">
    <property type="entry name" value="FAD-bd_PCMH_sub1"/>
</dbReference>
<reference evidence="4 5" key="1">
    <citation type="submission" date="2019-04" db="EMBL/GenBank/DDBJ databases">
        <title>Complete genome sequence of Agrobacterium tumefaciens CFBP7129.</title>
        <authorList>
            <person name="Haryono M."/>
            <person name="Lin Y.-C."/>
            <person name="Lai E.-M."/>
            <person name="Kuo C.-H."/>
        </authorList>
    </citation>
    <scope>NUCLEOTIDE SEQUENCE [LARGE SCALE GENOMIC DNA]</scope>
    <source>
        <strain evidence="4 5">CFBP7129</strain>
    </source>
</reference>
<dbReference type="AlphaFoldDB" id="A0A4D7YK64"/>
<dbReference type="InterPro" id="IPR006094">
    <property type="entry name" value="Oxid_FAD_bind_N"/>
</dbReference>
<dbReference type="EMBL" id="CP039923">
    <property type="protein sequence ID" value="QCL96775.1"/>
    <property type="molecule type" value="Genomic_DNA"/>
</dbReference>
<dbReference type="PANTHER" id="PTHR11748:SF114">
    <property type="entry name" value="ARYL-ALCOHOL OXIDASE VANILLYL-ALCOHOL OXIDASE (AFU_ORTHOLOGUE AFUA_3G09500)-RELATED"/>
    <property type="match status" value="1"/>
</dbReference>
<dbReference type="GO" id="GO:0008720">
    <property type="term" value="F:D-lactate dehydrogenase (NAD+) activity"/>
    <property type="evidence" value="ECO:0007669"/>
    <property type="project" value="TreeGrafter"/>
</dbReference>
<protein>
    <submittedName>
        <fullName evidence="4">FAD-binding oxidoreductase</fullName>
    </submittedName>
</protein>
<dbReference type="RefSeq" id="WP_045021419.1">
    <property type="nucleotide sequence ID" value="NZ_CP039923.1"/>
</dbReference>
<dbReference type="Gene3D" id="3.40.462.10">
    <property type="entry name" value="FAD-linked oxidases, C-terminal domain"/>
    <property type="match status" value="1"/>
</dbReference>
<dbReference type="PANTHER" id="PTHR11748">
    <property type="entry name" value="D-LACTATE DEHYDROGENASE"/>
    <property type="match status" value="1"/>
</dbReference>
<evidence type="ECO:0000256" key="1">
    <source>
        <dbReference type="ARBA" id="ARBA00022630"/>
    </source>
</evidence>
<organism evidence="4 5">
    <name type="scientific">Agrobacterium tumefaciens</name>
    <dbReference type="NCBI Taxonomy" id="358"/>
    <lineage>
        <taxon>Bacteria</taxon>
        <taxon>Pseudomonadati</taxon>
        <taxon>Pseudomonadota</taxon>
        <taxon>Alphaproteobacteria</taxon>
        <taxon>Hyphomicrobiales</taxon>
        <taxon>Rhizobiaceae</taxon>
        <taxon>Rhizobium/Agrobacterium group</taxon>
        <taxon>Agrobacterium</taxon>
        <taxon>Agrobacterium tumefaciens complex</taxon>
    </lineage>
</organism>
<accession>A0A4D7YK64</accession>
<dbReference type="InterPro" id="IPR016169">
    <property type="entry name" value="FAD-bd_PCMH_sub2"/>
</dbReference>
<dbReference type="Gene3D" id="1.10.45.10">
    <property type="entry name" value="Vanillyl-alcohol Oxidase, Chain A, domain 4"/>
    <property type="match status" value="1"/>
</dbReference>
<dbReference type="InterPro" id="IPR016170">
    <property type="entry name" value="Cytok_DH_C_sf"/>
</dbReference>
<keyword evidence="1" id="KW-0285">Flavoprotein</keyword>
<dbReference type="InterPro" id="IPR016164">
    <property type="entry name" value="FAD-linked_Oxase-like_C"/>
</dbReference>
<proteinExistence type="predicted"/>
<keyword evidence="2" id="KW-0274">FAD</keyword>
<dbReference type="SUPFAM" id="SSF55103">
    <property type="entry name" value="FAD-linked oxidases, C-terminal domain"/>
    <property type="match status" value="1"/>
</dbReference>
<feature type="domain" description="FAD-binding PCMH-type" evidence="3">
    <location>
        <begin position="45"/>
        <end position="238"/>
    </location>
</feature>
<dbReference type="GO" id="GO:0004458">
    <property type="term" value="F:D-lactate dehydrogenase (cytochrome) activity"/>
    <property type="evidence" value="ECO:0007669"/>
    <property type="project" value="TreeGrafter"/>
</dbReference>
<evidence type="ECO:0000313" key="5">
    <source>
        <dbReference type="Proteomes" id="UP000298649"/>
    </source>
</evidence>
<dbReference type="InterPro" id="IPR016166">
    <property type="entry name" value="FAD-bd_PCMH"/>
</dbReference>
<dbReference type="Pfam" id="PF01565">
    <property type="entry name" value="FAD_binding_4"/>
    <property type="match status" value="1"/>
</dbReference>
<evidence type="ECO:0000259" key="3">
    <source>
        <dbReference type="PROSITE" id="PS51387"/>
    </source>
</evidence>
<dbReference type="PROSITE" id="PS51387">
    <property type="entry name" value="FAD_PCMH"/>
    <property type="match status" value="1"/>
</dbReference>
<dbReference type="Gene3D" id="3.30.465.10">
    <property type="match status" value="1"/>
</dbReference>
<evidence type="ECO:0000313" key="4">
    <source>
        <dbReference type="EMBL" id="QCL96775.1"/>
    </source>
</evidence>
<sequence>MKLPPNVSAAEFSSAIDKFRNIIGSDRVYVSDEDVALYRDAYSPLWGEADELVASAALAPITVEEVQAIVRVANEHKIPLYPISTGKNLGYGGSAPNLSGSVIIDMVRMNKVIEVDDRRNYCIVEPGVTYFDLYNYTMANDKKVIVDVPDPGWGSVVGNALDHGVGYMMPTYRDHWNAHCFMEVVLPNGEIMRTGMGAAKGTETWGEYRYGFGPIVDGLFAQGNFGIVTKMGFWMMPQPQHFGSAIVSVPRYEDIIPLVDEANYLEDLGIIGHPRYGSPLQPEPNGIDPELLRLHAMPGGGEVSDYQKYVNDRGLDYWNLTMFFYGSKAGVEANFEFARERFARITGAKLKITESFQFPLSAEDKEKAKWVVSLGIPTMERFALGTRSDLMPKPSDGHIWFSPVIPRSGEGIIHAHQVFGEAFKKMGIPSPIGPFTTPRTWIYRAFVFVMSFSVYRTDPEANKKVVETFRKLIDIAAEHGWNEYRTAPPFQDQVARTYSFNDNALLRFQELLKDAADPNGIIAPGRGGVWPRGMRRV</sequence>
<dbReference type="GO" id="GO:1903457">
    <property type="term" value="P:lactate catabolic process"/>
    <property type="evidence" value="ECO:0007669"/>
    <property type="project" value="TreeGrafter"/>
</dbReference>
<dbReference type="GO" id="GO:0071949">
    <property type="term" value="F:FAD binding"/>
    <property type="evidence" value="ECO:0007669"/>
    <property type="project" value="InterPro"/>
</dbReference>
<dbReference type="InterPro" id="IPR036318">
    <property type="entry name" value="FAD-bd_PCMH-like_sf"/>
</dbReference>
<name>A0A4D7YK64_AGRTU</name>
<dbReference type="SUPFAM" id="SSF56176">
    <property type="entry name" value="FAD-binding/transporter-associated domain-like"/>
    <property type="match status" value="1"/>
</dbReference>
<gene>
    <name evidence="4" type="ORF">CFBP7129_21645</name>
</gene>
<evidence type="ECO:0000256" key="2">
    <source>
        <dbReference type="ARBA" id="ARBA00022827"/>
    </source>
</evidence>
<dbReference type="Proteomes" id="UP000298649">
    <property type="component" value="Chromosome linear"/>
</dbReference>